<dbReference type="AlphaFoldDB" id="A0A1I2ENU9"/>
<evidence type="ECO:0000313" key="2">
    <source>
        <dbReference type="EMBL" id="SFE94277.1"/>
    </source>
</evidence>
<dbReference type="Gene3D" id="1.50.10.10">
    <property type="match status" value="1"/>
</dbReference>
<protein>
    <submittedName>
        <fullName evidence="2">Unsaturated rhamnogalacturonyl hydrolase</fullName>
    </submittedName>
</protein>
<dbReference type="InterPro" id="IPR008928">
    <property type="entry name" value="6-hairpin_glycosidase_sf"/>
</dbReference>
<dbReference type="Pfam" id="PF07470">
    <property type="entry name" value="Glyco_hydro_88"/>
    <property type="match status" value="1"/>
</dbReference>
<organism evidence="2 3">
    <name type="scientific">Paenibacillus algorifonticola</name>
    <dbReference type="NCBI Taxonomy" id="684063"/>
    <lineage>
        <taxon>Bacteria</taxon>
        <taxon>Bacillati</taxon>
        <taxon>Bacillota</taxon>
        <taxon>Bacilli</taxon>
        <taxon>Bacillales</taxon>
        <taxon>Paenibacillaceae</taxon>
        <taxon>Paenibacillus</taxon>
    </lineage>
</organism>
<gene>
    <name evidence="2" type="ORF">SAMN04487969_109245</name>
</gene>
<dbReference type="SUPFAM" id="SSF48208">
    <property type="entry name" value="Six-hairpin glycosidases"/>
    <property type="match status" value="1"/>
</dbReference>
<dbReference type="OrthoDB" id="6381507at2"/>
<keyword evidence="1 2" id="KW-0378">Hydrolase</keyword>
<keyword evidence="3" id="KW-1185">Reference proteome</keyword>
<dbReference type="InterPro" id="IPR052043">
    <property type="entry name" value="PolySaccharide_Degr_Enz"/>
</dbReference>
<evidence type="ECO:0000256" key="1">
    <source>
        <dbReference type="ARBA" id="ARBA00022801"/>
    </source>
</evidence>
<dbReference type="PANTHER" id="PTHR33886:SF8">
    <property type="entry name" value="UNSATURATED RHAMNOGALACTURONAN HYDROLASE (EUROFUNG)"/>
    <property type="match status" value="1"/>
</dbReference>
<evidence type="ECO:0000313" key="3">
    <source>
        <dbReference type="Proteomes" id="UP000183410"/>
    </source>
</evidence>
<sequence>MNTSDSHVKTENIWQETLSPIQWAEKACEALMSKFEPELLPPDRFHYHQGVFLSGMEKCWQQTKKDKYNDYIKRWVDSQILADGSIKKHKPDELDDIQPGVLLFRLYEQTGDERYKKALYTLVPLLKSWKTNPSGGFWHKEHYPNQMWLDGLYMAGPIAVQFGQTFGESDYFDRMTFQALLMAKHTKDPKTGLLYHGWDETKEAAWADPVTGLAPEFWGRAIGWYPVALLEMFEYLPENHKDKAALVAILQDLLIALTNFQDEATGLWYQVVDKQDQPDNWLENSCTALFVHAIAKAVRFGYLDAKYMQYAWKGYQGVIDTLKLDENGNVIIGQICIGTGIGDYAHYIARPTSENDLHGAGAFILMCVEMSLAEKIGQ</sequence>
<dbReference type="PANTHER" id="PTHR33886">
    <property type="entry name" value="UNSATURATED RHAMNOGALACTURONAN HYDROLASE (EUROFUNG)"/>
    <property type="match status" value="1"/>
</dbReference>
<accession>A0A1I2ENU9</accession>
<proteinExistence type="predicted"/>
<name>A0A1I2ENU9_9BACL</name>
<dbReference type="GO" id="GO:0005975">
    <property type="term" value="P:carbohydrate metabolic process"/>
    <property type="evidence" value="ECO:0007669"/>
    <property type="project" value="InterPro"/>
</dbReference>
<dbReference type="InterPro" id="IPR010905">
    <property type="entry name" value="Glyco_hydro_88"/>
</dbReference>
<dbReference type="EMBL" id="FONN01000009">
    <property type="protein sequence ID" value="SFE94277.1"/>
    <property type="molecule type" value="Genomic_DNA"/>
</dbReference>
<dbReference type="Proteomes" id="UP000183410">
    <property type="component" value="Unassembled WGS sequence"/>
</dbReference>
<dbReference type="GO" id="GO:0016787">
    <property type="term" value="F:hydrolase activity"/>
    <property type="evidence" value="ECO:0007669"/>
    <property type="project" value="UniProtKB-KW"/>
</dbReference>
<dbReference type="InterPro" id="IPR012341">
    <property type="entry name" value="6hp_glycosidase-like_sf"/>
</dbReference>
<reference evidence="3" key="1">
    <citation type="submission" date="2016-10" db="EMBL/GenBank/DDBJ databases">
        <authorList>
            <person name="Varghese N."/>
            <person name="Submissions S."/>
        </authorList>
    </citation>
    <scope>NUCLEOTIDE SEQUENCE [LARGE SCALE GENOMIC DNA]</scope>
    <source>
        <strain evidence="3">CGMCC 1.10223</strain>
    </source>
</reference>
<dbReference type="RefSeq" id="WP_046231891.1">
    <property type="nucleotide sequence ID" value="NZ_FONN01000009.1"/>
</dbReference>